<dbReference type="STRING" id="1198029.A0A1U7LMD9"/>
<comment type="caution">
    <text evidence="4">The sequence shown here is derived from an EMBL/GenBank/DDBJ whole genome shotgun (WGS) entry which is preliminary data.</text>
</comment>
<dbReference type="PANTHER" id="PTHR22932">
    <property type="entry name" value="TELOMERASE-BINDING PROTEIN P23 HSP90 CO-CHAPERONE"/>
    <property type="match status" value="1"/>
</dbReference>
<dbReference type="GO" id="GO:0051879">
    <property type="term" value="F:Hsp90 protein binding"/>
    <property type="evidence" value="ECO:0007669"/>
    <property type="project" value="InterPro"/>
</dbReference>
<proteinExistence type="inferred from homology"/>
<evidence type="ECO:0000313" key="4">
    <source>
        <dbReference type="EMBL" id="OLL23753.1"/>
    </source>
</evidence>
<dbReference type="InterPro" id="IPR007052">
    <property type="entry name" value="CS_dom"/>
</dbReference>
<evidence type="ECO:0000256" key="1">
    <source>
        <dbReference type="ARBA" id="ARBA00025733"/>
    </source>
</evidence>
<dbReference type="PANTHER" id="PTHR22932:SF1">
    <property type="entry name" value="CO-CHAPERONE PROTEIN DAF-41"/>
    <property type="match status" value="1"/>
</dbReference>
<gene>
    <name evidence="4" type="ORF">NEOLI_004370</name>
</gene>
<dbReference type="Gene3D" id="2.60.40.790">
    <property type="match status" value="1"/>
</dbReference>
<keyword evidence="5" id="KW-1185">Reference proteome</keyword>
<dbReference type="AlphaFoldDB" id="A0A1U7LMD9"/>
<comment type="similarity">
    <text evidence="1">Belongs to the p23/wos2 family.</text>
</comment>
<accession>A0A1U7LMD9</accession>
<dbReference type="GO" id="GO:0006457">
    <property type="term" value="P:protein folding"/>
    <property type="evidence" value="ECO:0007669"/>
    <property type="project" value="TreeGrafter"/>
</dbReference>
<evidence type="ECO:0000313" key="5">
    <source>
        <dbReference type="Proteomes" id="UP000186594"/>
    </source>
</evidence>
<dbReference type="InterPro" id="IPR008978">
    <property type="entry name" value="HSP20-like_chaperone"/>
</dbReference>
<dbReference type="GO" id="GO:0005829">
    <property type="term" value="C:cytosol"/>
    <property type="evidence" value="ECO:0007669"/>
    <property type="project" value="TreeGrafter"/>
</dbReference>
<evidence type="ECO:0000256" key="2">
    <source>
        <dbReference type="SAM" id="MobiDB-lite"/>
    </source>
</evidence>
<dbReference type="GO" id="GO:0005634">
    <property type="term" value="C:nucleus"/>
    <property type="evidence" value="ECO:0007669"/>
    <property type="project" value="TreeGrafter"/>
</dbReference>
<dbReference type="CDD" id="cd06465">
    <property type="entry name" value="p23_hB-ind1_like"/>
    <property type="match status" value="1"/>
</dbReference>
<dbReference type="GO" id="GO:0051131">
    <property type="term" value="P:chaperone-mediated protein complex assembly"/>
    <property type="evidence" value="ECO:0007669"/>
    <property type="project" value="TreeGrafter"/>
</dbReference>
<dbReference type="OrthoDB" id="1564555at2759"/>
<dbReference type="SUPFAM" id="SSF49764">
    <property type="entry name" value="HSP20-like chaperones"/>
    <property type="match status" value="1"/>
</dbReference>
<name>A0A1U7LMD9_NEOID</name>
<dbReference type="EMBL" id="LXFE01001294">
    <property type="protein sequence ID" value="OLL23753.1"/>
    <property type="molecule type" value="Genomic_DNA"/>
</dbReference>
<sequence length="178" mass="19879">MPSTKITPEVLWAQRSSANDSEKNVVYLTINVADLQKPKIDVTSTSVSVRGFDVSGSNEVDITLELYGEIDETQTKISATARNIFLVLRKKELVEEFWPRLVKGSKKEHFIKTDFDKWVDQDEQEDEEDISAKFGGGMDFGNMDFSSMGAGGDPEPDFNDADDGSVDEEMPGLEDEQK</sequence>
<feature type="domain" description="CS" evidence="3">
    <location>
        <begin position="5"/>
        <end position="102"/>
    </location>
</feature>
<evidence type="ECO:0000259" key="3">
    <source>
        <dbReference type="PROSITE" id="PS51203"/>
    </source>
</evidence>
<protein>
    <submittedName>
        <fullName evidence="4">Protein wos2</fullName>
    </submittedName>
</protein>
<dbReference type="FunFam" id="2.60.40.790:FF:000013">
    <property type="entry name" value="Very-long-chain (3R)-3-hydroxyacyl-CoA dehydratase"/>
    <property type="match status" value="1"/>
</dbReference>
<dbReference type="OMA" id="EEGPYWP"/>
<dbReference type="GO" id="GO:0051087">
    <property type="term" value="F:protein-folding chaperone binding"/>
    <property type="evidence" value="ECO:0007669"/>
    <property type="project" value="TreeGrafter"/>
</dbReference>
<dbReference type="PROSITE" id="PS51203">
    <property type="entry name" value="CS"/>
    <property type="match status" value="1"/>
</dbReference>
<feature type="compositionally biased region" description="Acidic residues" evidence="2">
    <location>
        <begin position="154"/>
        <end position="178"/>
    </location>
</feature>
<organism evidence="4 5">
    <name type="scientific">Neolecta irregularis (strain DAH-3)</name>
    <dbReference type="NCBI Taxonomy" id="1198029"/>
    <lineage>
        <taxon>Eukaryota</taxon>
        <taxon>Fungi</taxon>
        <taxon>Dikarya</taxon>
        <taxon>Ascomycota</taxon>
        <taxon>Taphrinomycotina</taxon>
        <taxon>Neolectales</taxon>
        <taxon>Neolectaceae</taxon>
        <taxon>Neolecta</taxon>
    </lineage>
</organism>
<dbReference type="InterPro" id="IPR045250">
    <property type="entry name" value="p23-like"/>
</dbReference>
<feature type="region of interest" description="Disordered" evidence="2">
    <location>
        <begin position="121"/>
        <end position="178"/>
    </location>
</feature>
<dbReference type="Proteomes" id="UP000186594">
    <property type="component" value="Unassembled WGS sequence"/>
</dbReference>
<reference evidence="4 5" key="1">
    <citation type="submission" date="2016-04" db="EMBL/GenBank/DDBJ databases">
        <title>Evolutionary innovation and constraint leading to complex multicellularity in the Ascomycota.</title>
        <authorList>
            <person name="Cisse O."/>
            <person name="Nguyen A."/>
            <person name="Hewitt D.A."/>
            <person name="Jedd G."/>
            <person name="Stajich J.E."/>
        </authorList>
    </citation>
    <scope>NUCLEOTIDE SEQUENCE [LARGE SCALE GENOMIC DNA]</scope>
    <source>
        <strain evidence="4 5">DAH-3</strain>
    </source>
</reference>